<dbReference type="STRING" id="857967.G0QP02"/>
<name>G0QP02_ICHMU</name>
<dbReference type="Proteomes" id="UP000008983">
    <property type="component" value="Unassembled WGS sequence"/>
</dbReference>
<keyword evidence="2" id="KW-1185">Reference proteome</keyword>
<evidence type="ECO:0000313" key="1">
    <source>
        <dbReference type="EMBL" id="EGR33060.1"/>
    </source>
</evidence>
<accession>G0QP02</accession>
<dbReference type="RefSeq" id="XP_004037046.1">
    <property type="nucleotide sequence ID" value="XM_004036998.1"/>
</dbReference>
<evidence type="ECO:0000313" key="2">
    <source>
        <dbReference type="Proteomes" id="UP000008983"/>
    </source>
</evidence>
<dbReference type="InParanoid" id="G0QP02"/>
<proteinExistence type="predicted"/>
<dbReference type="OMA" id="FINDNSW"/>
<dbReference type="AlphaFoldDB" id="G0QP02"/>
<organism evidence="1 2">
    <name type="scientific">Ichthyophthirius multifiliis</name>
    <name type="common">White spot disease agent</name>
    <name type="synonym">Ich</name>
    <dbReference type="NCBI Taxonomy" id="5932"/>
    <lineage>
        <taxon>Eukaryota</taxon>
        <taxon>Sar</taxon>
        <taxon>Alveolata</taxon>
        <taxon>Ciliophora</taxon>
        <taxon>Intramacronucleata</taxon>
        <taxon>Oligohymenophorea</taxon>
        <taxon>Hymenostomatida</taxon>
        <taxon>Ophryoglenina</taxon>
        <taxon>Ichthyophthirius</taxon>
    </lineage>
</organism>
<sequence length="93" mass="10867">VHTPVHKAHIHYFDFIESFPKMKEGPNDQEKHVQYQQILRDQLINGQSGLEQQLCLRNCFKMSEKKYVEFCLDRKCGGVDIQKAGKILGYVKN</sequence>
<dbReference type="OrthoDB" id="282164at2759"/>
<reference evidence="1 2" key="1">
    <citation type="submission" date="2011-07" db="EMBL/GenBank/DDBJ databases">
        <authorList>
            <person name="Coyne R."/>
            <person name="Brami D."/>
            <person name="Johnson J."/>
            <person name="Hostetler J."/>
            <person name="Hannick L."/>
            <person name="Clark T."/>
            <person name="Cassidy-Hanley D."/>
            <person name="Inman J."/>
        </authorList>
    </citation>
    <scope>NUCLEOTIDE SEQUENCE [LARGE SCALE GENOMIC DNA]</scope>
    <source>
        <strain evidence="1 2">G5</strain>
    </source>
</reference>
<dbReference type="EMBL" id="GL983516">
    <property type="protein sequence ID" value="EGR33060.1"/>
    <property type="molecule type" value="Genomic_DNA"/>
</dbReference>
<protein>
    <submittedName>
        <fullName evidence="1">Uncharacterized protein</fullName>
    </submittedName>
</protein>
<dbReference type="GeneID" id="14909228"/>
<feature type="non-terminal residue" evidence="1">
    <location>
        <position position="1"/>
    </location>
</feature>
<dbReference type="eggNOG" id="ENOG502T1KF">
    <property type="taxonomic scope" value="Eukaryota"/>
</dbReference>
<gene>
    <name evidence="1" type="ORF">IMG5_062850</name>
</gene>